<dbReference type="InParanoid" id="D6WYF6"/>
<keyword evidence="10" id="KW-0862">Zinc</keyword>
<dbReference type="Proteomes" id="UP000007266">
    <property type="component" value="Linkage group 8"/>
</dbReference>
<evidence type="ECO:0000259" key="14">
    <source>
        <dbReference type="PROSITE" id="PS50089"/>
    </source>
</evidence>
<proteinExistence type="inferred from homology"/>
<evidence type="ECO:0000256" key="3">
    <source>
        <dbReference type="ARBA" id="ARBA00004906"/>
    </source>
</evidence>
<feature type="compositionally biased region" description="Polar residues" evidence="13">
    <location>
        <begin position="529"/>
        <end position="542"/>
    </location>
</feature>
<dbReference type="GO" id="GO:0008270">
    <property type="term" value="F:zinc ion binding"/>
    <property type="evidence" value="ECO:0007669"/>
    <property type="project" value="UniProtKB-KW"/>
</dbReference>
<reference evidence="15 16" key="2">
    <citation type="journal article" date="2010" name="Nucleic Acids Res.">
        <title>BeetleBase in 2010: revisions to provide comprehensive genomic information for Tribolium castaneum.</title>
        <authorList>
            <person name="Kim H.S."/>
            <person name="Murphy T."/>
            <person name="Xia J."/>
            <person name="Caragea D."/>
            <person name="Park Y."/>
            <person name="Beeman R.W."/>
            <person name="Lorenzen M.D."/>
            <person name="Butcher S."/>
            <person name="Manak J.R."/>
            <person name="Brown S.J."/>
        </authorList>
    </citation>
    <scope>GENOME REANNOTATION</scope>
    <source>
        <strain evidence="15 16">Georgia GA2</strain>
    </source>
</reference>
<evidence type="ECO:0000313" key="16">
    <source>
        <dbReference type="Proteomes" id="UP000007266"/>
    </source>
</evidence>
<feature type="domain" description="RING-type" evidence="14">
    <location>
        <begin position="17"/>
        <end position="57"/>
    </location>
</feature>
<keyword evidence="9 12" id="KW-0863">Zinc-finger</keyword>
<dbReference type="CDD" id="cd16615">
    <property type="entry name" value="RING-HC_ZNF598"/>
    <property type="match status" value="1"/>
</dbReference>
<evidence type="ECO:0000256" key="10">
    <source>
        <dbReference type="ARBA" id="ARBA00022833"/>
    </source>
</evidence>
<gene>
    <name evidence="15" type="primary">AUGUSTUS-3.0.2_05458</name>
    <name evidence="15" type="ORF">TcasGA2_TC005458</name>
</gene>
<dbReference type="OrthoDB" id="3838338at2759"/>
<evidence type="ECO:0000256" key="8">
    <source>
        <dbReference type="ARBA" id="ARBA00022723"/>
    </source>
</evidence>
<dbReference type="OMA" id="FYCDICT"/>
<keyword evidence="16" id="KW-1185">Reference proteome</keyword>
<dbReference type="eggNOG" id="KOG2231">
    <property type="taxonomic scope" value="Eukaryota"/>
</dbReference>
<dbReference type="PhylomeDB" id="D6WYF6"/>
<keyword evidence="7" id="KW-0808">Transferase</keyword>
<evidence type="ECO:0000256" key="12">
    <source>
        <dbReference type="PROSITE-ProRule" id="PRU00175"/>
    </source>
</evidence>
<dbReference type="AlphaFoldDB" id="D6WYF6"/>
<accession>D6WYF6</accession>
<dbReference type="InterPro" id="IPR001841">
    <property type="entry name" value="Znf_RING"/>
</dbReference>
<reference evidence="15 16" key="1">
    <citation type="journal article" date="2008" name="Nature">
        <title>The genome of the model beetle and pest Tribolium castaneum.</title>
        <authorList>
            <consortium name="Tribolium Genome Sequencing Consortium"/>
            <person name="Richards S."/>
            <person name="Gibbs R.A."/>
            <person name="Weinstock G.M."/>
            <person name="Brown S.J."/>
            <person name="Denell R."/>
            <person name="Beeman R.W."/>
            <person name="Gibbs R."/>
            <person name="Beeman R.W."/>
            <person name="Brown S.J."/>
            <person name="Bucher G."/>
            <person name="Friedrich M."/>
            <person name="Grimmelikhuijzen C.J."/>
            <person name="Klingler M."/>
            <person name="Lorenzen M."/>
            <person name="Richards S."/>
            <person name="Roth S."/>
            <person name="Schroder R."/>
            <person name="Tautz D."/>
            <person name="Zdobnov E.M."/>
            <person name="Muzny D."/>
            <person name="Gibbs R.A."/>
            <person name="Weinstock G.M."/>
            <person name="Attaway T."/>
            <person name="Bell S."/>
            <person name="Buhay C.J."/>
            <person name="Chandrabose M.N."/>
            <person name="Chavez D."/>
            <person name="Clerk-Blankenburg K.P."/>
            <person name="Cree A."/>
            <person name="Dao M."/>
            <person name="Davis C."/>
            <person name="Chacko J."/>
            <person name="Dinh H."/>
            <person name="Dugan-Rocha S."/>
            <person name="Fowler G."/>
            <person name="Garner T.T."/>
            <person name="Garnes J."/>
            <person name="Gnirke A."/>
            <person name="Hawes A."/>
            <person name="Hernandez J."/>
            <person name="Hines S."/>
            <person name="Holder M."/>
            <person name="Hume J."/>
            <person name="Jhangiani S.N."/>
            <person name="Joshi V."/>
            <person name="Khan Z.M."/>
            <person name="Jackson L."/>
            <person name="Kovar C."/>
            <person name="Kowis A."/>
            <person name="Lee S."/>
            <person name="Lewis L.R."/>
            <person name="Margolis J."/>
            <person name="Morgan M."/>
            <person name="Nazareth L.V."/>
            <person name="Nguyen N."/>
            <person name="Okwuonu G."/>
            <person name="Parker D."/>
            <person name="Richards S."/>
            <person name="Ruiz S.J."/>
            <person name="Santibanez J."/>
            <person name="Savard J."/>
            <person name="Scherer S.E."/>
            <person name="Schneider B."/>
            <person name="Sodergren E."/>
            <person name="Tautz D."/>
            <person name="Vattahil S."/>
            <person name="Villasana D."/>
            <person name="White C.S."/>
            <person name="Wright R."/>
            <person name="Park Y."/>
            <person name="Beeman R.W."/>
            <person name="Lord J."/>
            <person name="Oppert B."/>
            <person name="Lorenzen M."/>
            <person name="Brown S."/>
            <person name="Wang L."/>
            <person name="Savard J."/>
            <person name="Tautz D."/>
            <person name="Richards S."/>
            <person name="Weinstock G."/>
            <person name="Gibbs R.A."/>
            <person name="Liu Y."/>
            <person name="Worley K."/>
            <person name="Weinstock G."/>
            <person name="Elsik C.G."/>
            <person name="Reese J.T."/>
            <person name="Elhaik E."/>
            <person name="Landan G."/>
            <person name="Graur D."/>
            <person name="Arensburger P."/>
            <person name="Atkinson P."/>
            <person name="Beeman R.W."/>
            <person name="Beidler J."/>
            <person name="Brown S.J."/>
            <person name="Demuth J.P."/>
            <person name="Drury D.W."/>
            <person name="Du Y.Z."/>
            <person name="Fujiwara H."/>
            <person name="Lorenzen M."/>
            <person name="Maselli V."/>
            <person name="Osanai M."/>
            <person name="Park Y."/>
            <person name="Robertson H.M."/>
            <person name="Tu Z."/>
            <person name="Wang J.J."/>
            <person name="Wang S."/>
            <person name="Richards S."/>
            <person name="Song H."/>
            <person name="Zhang L."/>
            <person name="Sodergren E."/>
            <person name="Werner D."/>
            <person name="Stanke M."/>
            <person name="Morgenstern B."/>
            <person name="Solovyev V."/>
            <person name="Kosarev P."/>
            <person name="Brown G."/>
            <person name="Chen H.C."/>
            <person name="Ermolaeva O."/>
            <person name="Hlavina W."/>
            <person name="Kapustin Y."/>
            <person name="Kiryutin B."/>
            <person name="Kitts P."/>
            <person name="Maglott D."/>
            <person name="Pruitt K."/>
            <person name="Sapojnikov V."/>
            <person name="Souvorov A."/>
            <person name="Mackey A.J."/>
            <person name="Waterhouse R.M."/>
            <person name="Wyder S."/>
            <person name="Zdobnov E.M."/>
            <person name="Zdobnov E.M."/>
            <person name="Wyder S."/>
            <person name="Kriventseva E.V."/>
            <person name="Kadowaki T."/>
            <person name="Bork P."/>
            <person name="Aranda M."/>
            <person name="Bao R."/>
            <person name="Beermann A."/>
            <person name="Berns N."/>
            <person name="Bolognesi R."/>
            <person name="Bonneton F."/>
            <person name="Bopp D."/>
            <person name="Brown S.J."/>
            <person name="Bucher G."/>
            <person name="Butts T."/>
            <person name="Chaumot A."/>
            <person name="Denell R.E."/>
            <person name="Ferrier D.E."/>
            <person name="Friedrich M."/>
            <person name="Gordon C.M."/>
            <person name="Jindra M."/>
            <person name="Klingler M."/>
            <person name="Lan Q."/>
            <person name="Lattorff H.M."/>
            <person name="Laudet V."/>
            <person name="von Levetsow C."/>
            <person name="Liu Z."/>
            <person name="Lutz R."/>
            <person name="Lynch J.A."/>
            <person name="da Fonseca R.N."/>
            <person name="Posnien N."/>
            <person name="Reuter R."/>
            <person name="Roth S."/>
            <person name="Savard J."/>
            <person name="Schinko J.B."/>
            <person name="Schmitt C."/>
            <person name="Schoppmeier M."/>
            <person name="Schroder R."/>
            <person name="Shippy T.D."/>
            <person name="Simonnet F."/>
            <person name="Marques-Souza H."/>
            <person name="Tautz D."/>
            <person name="Tomoyasu Y."/>
            <person name="Trauner J."/>
            <person name="Van der Zee M."/>
            <person name="Vervoort M."/>
            <person name="Wittkopp N."/>
            <person name="Wimmer E.A."/>
            <person name="Yang X."/>
            <person name="Jones A.K."/>
            <person name="Sattelle D.B."/>
            <person name="Ebert P.R."/>
            <person name="Nelson D."/>
            <person name="Scott J.G."/>
            <person name="Beeman R.W."/>
            <person name="Muthukrishnan S."/>
            <person name="Kramer K.J."/>
            <person name="Arakane Y."/>
            <person name="Beeman R.W."/>
            <person name="Zhu Q."/>
            <person name="Hogenkamp D."/>
            <person name="Dixit R."/>
            <person name="Oppert B."/>
            <person name="Jiang H."/>
            <person name="Zou Z."/>
            <person name="Marshall J."/>
            <person name="Elpidina E."/>
            <person name="Vinokurov K."/>
            <person name="Oppert C."/>
            <person name="Zou Z."/>
            <person name="Evans J."/>
            <person name="Lu Z."/>
            <person name="Zhao P."/>
            <person name="Sumathipala N."/>
            <person name="Altincicek B."/>
            <person name="Vilcinskas A."/>
            <person name="Williams M."/>
            <person name="Hultmark D."/>
            <person name="Hetru C."/>
            <person name="Jiang H."/>
            <person name="Grimmelikhuijzen C.J."/>
            <person name="Hauser F."/>
            <person name="Cazzamali G."/>
            <person name="Williamson M."/>
            <person name="Park Y."/>
            <person name="Li B."/>
            <person name="Tanaka Y."/>
            <person name="Predel R."/>
            <person name="Neupert S."/>
            <person name="Schachtner J."/>
            <person name="Verleyen P."/>
            <person name="Raible F."/>
            <person name="Bork P."/>
            <person name="Friedrich M."/>
            <person name="Walden K.K."/>
            <person name="Robertson H.M."/>
            <person name="Angeli S."/>
            <person name="Foret S."/>
            <person name="Bucher G."/>
            <person name="Schuetz S."/>
            <person name="Maleszka R."/>
            <person name="Wimmer E.A."/>
            <person name="Beeman R.W."/>
            <person name="Lorenzen M."/>
            <person name="Tomoyasu Y."/>
            <person name="Miller S.C."/>
            <person name="Grossmann D."/>
            <person name="Bucher G."/>
        </authorList>
    </citation>
    <scope>NUCLEOTIDE SEQUENCE [LARGE SCALE GENOMIC DNA]</scope>
    <source>
        <strain evidence="15 16">Georgia GA2</strain>
    </source>
</reference>
<dbReference type="EC" id="2.3.2.27" evidence="4"/>
<dbReference type="InterPro" id="IPR056437">
    <property type="entry name" value="Znf-C2H2_ZNF598/HEL2"/>
</dbReference>
<dbReference type="Pfam" id="PF23202">
    <property type="entry name" value="PAH_ZNF598"/>
    <property type="match status" value="1"/>
</dbReference>
<evidence type="ECO:0000256" key="4">
    <source>
        <dbReference type="ARBA" id="ARBA00012483"/>
    </source>
</evidence>
<feature type="region of interest" description="Disordered" evidence="13">
    <location>
        <begin position="477"/>
        <end position="579"/>
    </location>
</feature>
<evidence type="ECO:0000313" key="15">
    <source>
        <dbReference type="EMBL" id="EFA07884.1"/>
    </source>
</evidence>
<name>D6WYF6_TRICA</name>
<evidence type="ECO:0000256" key="2">
    <source>
        <dbReference type="ARBA" id="ARBA00004496"/>
    </source>
</evidence>
<dbReference type="InterPro" id="IPR057634">
    <property type="entry name" value="PAH_ZNF598/HEL2"/>
</dbReference>
<dbReference type="PROSITE" id="PS00028">
    <property type="entry name" value="ZINC_FINGER_C2H2_1"/>
    <property type="match status" value="1"/>
</dbReference>
<dbReference type="STRING" id="7070.D6WYF6"/>
<dbReference type="SMART" id="SM00355">
    <property type="entry name" value="ZnF_C2H2"/>
    <property type="match status" value="5"/>
</dbReference>
<comment type="catalytic activity">
    <reaction evidence="1">
        <text>S-ubiquitinyl-[E2 ubiquitin-conjugating enzyme]-L-cysteine + [acceptor protein]-L-lysine = [E2 ubiquitin-conjugating enzyme]-L-cysteine + N(6)-ubiquitinyl-[acceptor protein]-L-lysine.</text>
        <dbReference type="EC" id="2.3.2.27"/>
    </reaction>
</comment>
<evidence type="ECO:0000256" key="7">
    <source>
        <dbReference type="ARBA" id="ARBA00022679"/>
    </source>
</evidence>
<dbReference type="InterPro" id="IPR013083">
    <property type="entry name" value="Znf_RING/FYVE/PHD"/>
</dbReference>
<dbReference type="HOGENOM" id="CLU_015828_0_0_1"/>
<sequence length="766" mass="85825">MSDQGENMVNSESENLCVVCCKTVEIYSVGVCDHPVCFECSTRMRVLCNQNECPICRGQMPKVIFTDTVAPFATLFANFQHTNLQDRKFGLIFCTEEIKKAYQRLLEFRCAICTKANGRRCTFYTFQQLKDHMRREHNLVYCDLCVENLKIFCFERRCYTKQELGYHRRKGDPDNTSHRGHPLCEFCDTRFMDSDELFRHLRRMHLFCHFCDADGKHQYYNSMEDLQRHFREEHHLCEEGECSNMPLTAVFRTDIDLKAHIATEHGRHLSKSANKQARTLEFEFTLAPRPGSDRNKRQTRLERTDEEGAVGYDTEPGGPGGGPRTTTLTPQDFPALGNSTVTVQSRPTTTVNFTSKLNPYNSDDFPALGGSRTPAVTITTDSTARKKGPGVTITRTLRGPSAQNLQMNSENFPRLGAPSNGTSTVHLSLNNVKSSAPNVSIHVNHNGAITTTHITSTSSHSNGFNINQRPVEAFPALGNTSVPLNPKWVQQKPKKPESRLSKVAPAPSLPPSDLTQFPTLKKNEKNAKKSSTVTVPVSGSWPTSASNNKTNKTAKKQKKKSDDETNKNGIVKKRSELNIGALSLEPSPPPGFPAKPPPGFNVTNQSFPSLGASNDLTFTSSSGQSYSIKPTNYHQPANFGARNQNLIKRAMNVLDGDTIQEFKSYSAKFREGAMPPEDYHEYCKALLGPSFKELFSELLVLLPDIEKQQDLYRVCGPEVRKNLVVCENCSQVVFKRELSEHYNYHALDSQFPSLGKTPEGGNAWRK</sequence>
<evidence type="ECO:0000256" key="5">
    <source>
        <dbReference type="ARBA" id="ARBA00022490"/>
    </source>
</evidence>
<dbReference type="KEGG" id="tca:661901"/>
<dbReference type="GO" id="GO:0043022">
    <property type="term" value="F:ribosome binding"/>
    <property type="evidence" value="ECO:0000318"/>
    <property type="project" value="GO_Central"/>
</dbReference>
<comment type="subcellular location">
    <subcellularLocation>
        <location evidence="2">Cytoplasm</location>
    </subcellularLocation>
</comment>
<evidence type="ECO:0000256" key="6">
    <source>
        <dbReference type="ARBA" id="ARBA00022553"/>
    </source>
</evidence>
<dbReference type="Pfam" id="PF23230">
    <property type="entry name" value="zf-C2H2_13"/>
    <property type="match status" value="1"/>
</dbReference>
<protein>
    <recommendedName>
        <fullName evidence="4">RING-type E3 ubiquitin transferase</fullName>
        <ecNumber evidence="4">2.3.2.27</ecNumber>
    </recommendedName>
</protein>
<dbReference type="GO" id="GO:0061630">
    <property type="term" value="F:ubiquitin protein ligase activity"/>
    <property type="evidence" value="ECO:0000318"/>
    <property type="project" value="GO_Central"/>
</dbReference>
<comment type="similarity">
    <text evidence="11">Belongs to the ZNF598/HEL2 family.</text>
</comment>
<dbReference type="PANTHER" id="PTHR22938">
    <property type="entry name" value="ZINC FINGER PROTEIN 598"/>
    <property type="match status" value="1"/>
</dbReference>
<evidence type="ECO:0000256" key="13">
    <source>
        <dbReference type="SAM" id="MobiDB-lite"/>
    </source>
</evidence>
<feature type="region of interest" description="Disordered" evidence="13">
    <location>
        <begin position="287"/>
        <end position="326"/>
    </location>
</feature>
<dbReference type="InterPro" id="IPR041888">
    <property type="entry name" value="RING-HC_ZNF598/HEL2"/>
</dbReference>
<keyword evidence="8" id="KW-0479">Metal-binding</keyword>
<dbReference type="InterPro" id="IPR044288">
    <property type="entry name" value="ZNF598/HEL2"/>
</dbReference>
<dbReference type="GO" id="GO:0072344">
    <property type="term" value="P:rescue of stalled ribosome"/>
    <property type="evidence" value="ECO:0000318"/>
    <property type="project" value="GO_Central"/>
</dbReference>
<dbReference type="GO" id="GO:0016567">
    <property type="term" value="P:protein ubiquitination"/>
    <property type="evidence" value="ECO:0000318"/>
    <property type="project" value="GO_Central"/>
</dbReference>
<dbReference type="InterPro" id="IPR013087">
    <property type="entry name" value="Znf_C2H2_type"/>
</dbReference>
<keyword evidence="6" id="KW-0597">Phosphoprotein</keyword>
<dbReference type="GO" id="GO:0005737">
    <property type="term" value="C:cytoplasm"/>
    <property type="evidence" value="ECO:0007669"/>
    <property type="project" value="UniProtKB-SubCell"/>
</dbReference>
<dbReference type="Gene3D" id="3.30.40.10">
    <property type="entry name" value="Zinc/RING finger domain, C3HC4 (zinc finger)"/>
    <property type="match status" value="1"/>
</dbReference>
<dbReference type="Pfam" id="PF25447">
    <property type="entry name" value="RING_ZNF598"/>
    <property type="match status" value="1"/>
</dbReference>
<comment type="pathway">
    <text evidence="3">Protein modification; protein ubiquitination.</text>
</comment>
<keyword evidence="5" id="KW-0963">Cytoplasm</keyword>
<dbReference type="FunCoup" id="D6WYF6">
    <property type="interactions" value="237"/>
</dbReference>
<dbReference type="PROSITE" id="PS50089">
    <property type="entry name" value="ZF_RING_2"/>
    <property type="match status" value="1"/>
</dbReference>
<organism evidence="15 16">
    <name type="scientific">Tribolium castaneum</name>
    <name type="common">Red flour beetle</name>
    <dbReference type="NCBI Taxonomy" id="7070"/>
    <lineage>
        <taxon>Eukaryota</taxon>
        <taxon>Metazoa</taxon>
        <taxon>Ecdysozoa</taxon>
        <taxon>Arthropoda</taxon>
        <taxon>Hexapoda</taxon>
        <taxon>Insecta</taxon>
        <taxon>Pterygota</taxon>
        <taxon>Neoptera</taxon>
        <taxon>Endopterygota</taxon>
        <taxon>Coleoptera</taxon>
        <taxon>Polyphaga</taxon>
        <taxon>Cucujiformia</taxon>
        <taxon>Tenebrionidae</taxon>
        <taxon>Tenebrionidae incertae sedis</taxon>
        <taxon>Tribolium</taxon>
    </lineage>
</organism>
<evidence type="ECO:0000256" key="11">
    <source>
        <dbReference type="ARBA" id="ARBA00035113"/>
    </source>
</evidence>
<dbReference type="EMBL" id="KQ971362">
    <property type="protein sequence ID" value="EFA07884.1"/>
    <property type="molecule type" value="Genomic_DNA"/>
</dbReference>
<dbReference type="PANTHER" id="PTHR22938:SF0">
    <property type="entry name" value="E3 UBIQUITIN-PROTEIN LIGASE ZNF598"/>
    <property type="match status" value="1"/>
</dbReference>
<feature type="compositionally biased region" description="Basic and acidic residues" evidence="13">
    <location>
        <begin position="291"/>
        <end position="303"/>
    </location>
</feature>
<evidence type="ECO:0000256" key="9">
    <source>
        <dbReference type="ARBA" id="ARBA00022771"/>
    </source>
</evidence>
<evidence type="ECO:0000256" key="1">
    <source>
        <dbReference type="ARBA" id="ARBA00000900"/>
    </source>
</evidence>